<dbReference type="GO" id="GO:0009086">
    <property type="term" value="P:methionine biosynthetic process"/>
    <property type="evidence" value="ECO:0007669"/>
    <property type="project" value="TreeGrafter"/>
</dbReference>
<sequence>MTDASEAFVHDLPPASGAWRVGDPVGHRQFVDVFCEEELSLEAGGVLGGAALPITVAYETWGELNAARDNAVLVLHALTGDSHVAGVRDDAHPTPGWWDPFIGPGRAIDTDKYFVLAPNVLGGCQGTTGPSSLASDGEPWGGRFPALTIRDQVRVEHALGDELGIECFHAVVGGSMGGMRALEWGVMSPHRVKKLVLLATGPAATAEQIALCSIQAHALRLDPLFRDGDYYGAERGEGPWRGLGVARRMAQISYRTRDEFIERFGRDPQPGEDPMEGGRFSVEGYLDYQARKLAWRFDANTYLVLSRAMDLHDVGRGRGGIQKALDLVEAETLVIGFDSDRLYSIDEQRLLTIGIRGAERLVELPSFLGHDAFLLEVTALEPFISSFLG</sequence>
<feature type="domain" description="AB hydrolase-1" evidence="2">
    <location>
        <begin position="71"/>
        <end position="344"/>
    </location>
</feature>
<dbReference type="NCBIfam" id="NF001209">
    <property type="entry name" value="PRK00175.1"/>
    <property type="match status" value="1"/>
</dbReference>
<organism evidence="5">
    <name type="scientific">freshwater metagenome</name>
    <dbReference type="NCBI Taxonomy" id="449393"/>
    <lineage>
        <taxon>unclassified sequences</taxon>
        <taxon>metagenomes</taxon>
        <taxon>ecological metagenomes</taxon>
    </lineage>
</organism>
<dbReference type="SUPFAM" id="SSF53474">
    <property type="entry name" value="alpha/beta-Hydrolases"/>
    <property type="match status" value="1"/>
</dbReference>
<dbReference type="EMBL" id="CAFBLT010000002">
    <property type="protein sequence ID" value="CAB4881950.1"/>
    <property type="molecule type" value="Genomic_DNA"/>
</dbReference>
<dbReference type="InterPro" id="IPR000073">
    <property type="entry name" value="AB_hydrolase_1"/>
</dbReference>
<dbReference type="GO" id="GO:0004414">
    <property type="term" value="F:homoserine O-acetyltransferase activity"/>
    <property type="evidence" value="ECO:0007669"/>
    <property type="project" value="TreeGrafter"/>
</dbReference>
<proteinExistence type="inferred from homology"/>
<reference evidence="5" key="1">
    <citation type="submission" date="2020-05" db="EMBL/GenBank/DDBJ databases">
        <authorList>
            <person name="Chiriac C."/>
            <person name="Salcher M."/>
            <person name="Ghai R."/>
            <person name="Kavagutti S V."/>
        </authorList>
    </citation>
    <scope>NUCLEOTIDE SEQUENCE</scope>
</reference>
<evidence type="ECO:0000313" key="4">
    <source>
        <dbReference type="EMBL" id="CAB4881950.1"/>
    </source>
</evidence>
<dbReference type="PANTHER" id="PTHR32268:SF11">
    <property type="entry name" value="HOMOSERINE O-ACETYLTRANSFERASE"/>
    <property type="match status" value="1"/>
</dbReference>
<dbReference type="PANTHER" id="PTHR32268">
    <property type="entry name" value="HOMOSERINE O-ACETYLTRANSFERASE"/>
    <property type="match status" value="1"/>
</dbReference>
<dbReference type="EMBL" id="CAFABE010000015">
    <property type="protein sequence ID" value="CAB4822456.1"/>
    <property type="molecule type" value="Genomic_DNA"/>
</dbReference>
<dbReference type="AlphaFoldDB" id="A0A6J7PZQ8"/>
<keyword evidence="1" id="KW-0808">Transferase</keyword>
<protein>
    <submittedName>
        <fullName evidence="5">Unannotated protein</fullName>
    </submittedName>
</protein>
<dbReference type="InterPro" id="IPR008220">
    <property type="entry name" value="HAT_MetX-like"/>
</dbReference>
<gene>
    <name evidence="3" type="ORF">UFOPK3164_00513</name>
    <name evidence="4" type="ORF">UFOPK3427_01575</name>
    <name evidence="5" type="ORF">UFOPK4112_00301</name>
</gene>
<evidence type="ECO:0000256" key="1">
    <source>
        <dbReference type="ARBA" id="ARBA00022679"/>
    </source>
</evidence>
<dbReference type="EMBL" id="CAFBPM010000002">
    <property type="protein sequence ID" value="CAB5010818.1"/>
    <property type="molecule type" value="Genomic_DNA"/>
</dbReference>
<evidence type="ECO:0000259" key="2">
    <source>
        <dbReference type="Pfam" id="PF00561"/>
    </source>
</evidence>
<dbReference type="Pfam" id="PF00561">
    <property type="entry name" value="Abhydrolase_1"/>
    <property type="match status" value="1"/>
</dbReference>
<dbReference type="InterPro" id="IPR029058">
    <property type="entry name" value="AB_hydrolase_fold"/>
</dbReference>
<dbReference type="HAMAP" id="MF_00296">
    <property type="entry name" value="MetX_acyltransf"/>
    <property type="match status" value="1"/>
</dbReference>
<evidence type="ECO:0000313" key="5">
    <source>
        <dbReference type="EMBL" id="CAB5010818.1"/>
    </source>
</evidence>
<evidence type="ECO:0000313" key="3">
    <source>
        <dbReference type="EMBL" id="CAB4822456.1"/>
    </source>
</evidence>
<dbReference type="PIRSF" id="PIRSF000443">
    <property type="entry name" value="Homoser_Ac_trans"/>
    <property type="match status" value="1"/>
</dbReference>
<dbReference type="Gene3D" id="3.40.50.1820">
    <property type="entry name" value="alpha/beta hydrolase"/>
    <property type="match status" value="1"/>
</dbReference>
<dbReference type="NCBIfam" id="TIGR01392">
    <property type="entry name" value="homoserO_Ac_trn"/>
    <property type="match status" value="1"/>
</dbReference>
<accession>A0A6J7PZQ8</accession>
<dbReference type="GO" id="GO:0009092">
    <property type="term" value="P:homoserine metabolic process"/>
    <property type="evidence" value="ECO:0007669"/>
    <property type="project" value="TreeGrafter"/>
</dbReference>
<name>A0A6J7PZQ8_9ZZZZ</name>